<dbReference type="SUPFAM" id="SSF53927">
    <property type="entry name" value="Cytidine deaminase-like"/>
    <property type="match status" value="1"/>
</dbReference>
<dbReference type="Proteomes" id="UP000177324">
    <property type="component" value="Unassembled WGS sequence"/>
</dbReference>
<dbReference type="AlphaFoldDB" id="A0A1G1VN55"/>
<name>A0A1G1VN55_9BACT</name>
<dbReference type="PROSITE" id="PS51747">
    <property type="entry name" value="CYT_DCMP_DEAMINASES_2"/>
    <property type="match status" value="1"/>
</dbReference>
<evidence type="ECO:0000313" key="2">
    <source>
        <dbReference type="EMBL" id="OGY16657.1"/>
    </source>
</evidence>
<protein>
    <recommendedName>
        <fullName evidence="1">CMP/dCMP-type deaminase domain-containing protein</fullName>
    </recommendedName>
</protein>
<organism evidence="2 3">
    <name type="scientific">Candidatus Chisholmbacteria bacterium RIFCSPHIGHO2_01_FULL_48_12</name>
    <dbReference type="NCBI Taxonomy" id="1797589"/>
    <lineage>
        <taxon>Bacteria</taxon>
        <taxon>Candidatus Chisholmiibacteriota</taxon>
    </lineage>
</organism>
<evidence type="ECO:0000313" key="3">
    <source>
        <dbReference type="Proteomes" id="UP000177324"/>
    </source>
</evidence>
<dbReference type="Gene3D" id="3.40.140.10">
    <property type="entry name" value="Cytidine Deaminase, domain 2"/>
    <property type="match status" value="1"/>
</dbReference>
<gene>
    <name evidence="2" type="ORF">A2784_04795</name>
</gene>
<dbReference type="STRING" id="1797589.A2784_04795"/>
<dbReference type="InterPro" id="IPR016193">
    <property type="entry name" value="Cytidine_deaminase-like"/>
</dbReference>
<dbReference type="GO" id="GO:0003824">
    <property type="term" value="F:catalytic activity"/>
    <property type="evidence" value="ECO:0007669"/>
    <property type="project" value="InterPro"/>
</dbReference>
<reference evidence="2 3" key="1">
    <citation type="journal article" date="2016" name="Nat. Commun.">
        <title>Thousands of microbial genomes shed light on interconnected biogeochemical processes in an aquifer system.</title>
        <authorList>
            <person name="Anantharaman K."/>
            <person name="Brown C.T."/>
            <person name="Hug L.A."/>
            <person name="Sharon I."/>
            <person name="Castelle C.J."/>
            <person name="Probst A.J."/>
            <person name="Thomas B.C."/>
            <person name="Singh A."/>
            <person name="Wilkins M.J."/>
            <person name="Karaoz U."/>
            <person name="Brodie E.L."/>
            <person name="Williams K.H."/>
            <person name="Hubbard S.S."/>
            <person name="Banfield J.F."/>
        </authorList>
    </citation>
    <scope>NUCLEOTIDE SEQUENCE [LARGE SCALE GENOMIC DNA]</scope>
</reference>
<dbReference type="Pfam" id="PF00383">
    <property type="entry name" value="dCMP_cyt_deam_1"/>
    <property type="match status" value="1"/>
</dbReference>
<evidence type="ECO:0000259" key="1">
    <source>
        <dbReference type="PROSITE" id="PS51747"/>
    </source>
</evidence>
<accession>A0A1G1VN55</accession>
<proteinExistence type="predicted"/>
<dbReference type="EMBL" id="MHCH01000041">
    <property type="protein sequence ID" value="OGY16657.1"/>
    <property type="molecule type" value="Genomic_DNA"/>
</dbReference>
<sequence length="154" mass="17363">MKRKYFYVAEDNPFMREAEEVAQEAGDRDWPTGVVIVKTGKIIGRGANGSEYHLKHGCERKRLGIATGERYDLCEGCDPKHHAETRAIAAARLTGTDLVNGEVYSEGASSAYLWGHWWCCENCWQVMIDVGIKKVYLVKGAHVRFNQVRNNSVN</sequence>
<comment type="caution">
    <text evidence="2">The sequence shown here is derived from an EMBL/GenBank/DDBJ whole genome shotgun (WGS) entry which is preliminary data.</text>
</comment>
<feature type="domain" description="CMP/dCMP-type deaminase" evidence="1">
    <location>
        <begin position="9"/>
        <end position="148"/>
    </location>
</feature>
<dbReference type="InterPro" id="IPR002125">
    <property type="entry name" value="CMP_dCMP_dom"/>
</dbReference>